<reference evidence="2" key="1">
    <citation type="journal article" date="2019" name="Int. J. Syst. Evol. Microbiol.">
        <title>The Global Catalogue of Microorganisms (GCM) 10K type strain sequencing project: providing services to taxonomists for standard genome sequencing and annotation.</title>
        <authorList>
            <consortium name="The Broad Institute Genomics Platform"/>
            <consortium name="The Broad Institute Genome Sequencing Center for Infectious Disease"/>
            <person name="Wu L."/>
            <person name="Ma J."/>
        </authorList>
    </citation>
    <scope>NUCLEOTIDE SEQUENCE [LARGE SCALE GENOMIC DNA]</scope>
    <source>
        <strain evidence="2">JCM 16925</strain>
    </source>
</reference>
<accession>A0ABP7URG4</accession>
<evidence type="ECO:0000313" key="2">
    <source>
        <dbReference type="Proteomes" id="UP001499984"/>
    </source>
</evidence>
<evidence type="ECO:0008006" key="3">
    <source>
        <dbReference type="Google" id="ProtNLM"/>
    </source>
</evidence>
<dbReference type="Proteomes" id="UP001499984">
    <property type="component" value="Unassembled WGS sequence"/>
</dbReference>
<comment type="caution">
    <text evidence="1">The sequence shown here is derived from an EMBL/GenBank/DDBJ whole genome shotgun (WGS) entry which is preliminary data.</text>
</comment>
<proteinExistence type="predicted"/>
<keyword evidence="2" id="KW-1185">Reference proteome</keyword>
<dbReference type="InterPro" id="IPR046200">
    <property type="entry name" value="DUF6233"/>
</dbReference>
<sequence length="108" mass="12158">MSDMLPSERLAKLRALEEWLAWQLRVTRHRIEQVAEQVRATGGYVTEQDRRAGKPVGVTIHAADCAKIHQPVTTVDAAKARYALVKDSSFNHPCQHCRPDKLLGITKD</sequence>
<dbReference type="RefSeq" id="WP_345011135.1">
    <property type="nucleotide sequence ID" value="NZ_BAAAZY010000007.1"/>
</dbReference>
<organism evidence="1 2">
    <name type="scientific">Streptomyces shaanxiensis</name>
    <dbReference type="NCBI Taxonomy" id="653357"/>
    <lineage>
        <taxon>Bacteria</taxon>
        <taxon>Bacillati</taxon>
        <taxon>Actinomycetota</taxon>
        <taxon>Actinomycetes</taxon>
        <taxon>Kitasatosporales</taxon>
        <taxon>Streptomycetaceae</taxon>
        <taxon>Streptomyces</taxon>
    </lineage>
</organism>
<gene>
    <name evidence="1" type="ORF">GCM10022233_21720</name>
</gene>
<name>A0ABP7URG4_9ACTN</name>
<dbReference type="Pfam" id="PF19746">
    <property type="entry name" value="DUF6233"/>
    <property type="match status" value="1"/>
</dbReference>
<dbReference type="EMBL" id="BAAAZY010000007">
    <property type="protein sequence ID" value="GAA4050776.1"/>
    <property type="molecule type" value="Genomic_DNA"/>
</dbReference>
<evidence type="ECO:0000313" key="1">
    <source>
        <dbReference type="EMBL" id="GAA4050776.1"/>
    </source>
</evidence>
<protein>
    <recommendedName>
        <fullName evidence="3">HNH endonuclease</fullName>
    </recommendedName>
</protein>